<keyword evidence="5" id="KW-1185">Reference proteome</keyword>
<dbReference type="OrthoDB" id="9803231at2"/>
<evidence type="ECO:0000259" key="3">
    <source>
        <dbReference type="PROSITE" id="PS50994"/>
    </source>
</evidence>
<dbReference type="InterPro" id="IPR012337">
    <property type="entry name" value="RNaseH-like_sf"/>
</dbReference>
<feature type="domain" description="Integrase catalytic" evidence="3">
    <location>
        <begin position="208"/>
        <end position="387"/>
    </location>
</feature>
<dbReference type="Proteomes" id="UP000293995">
    <property type="component" value="Chromosome"/>
</dbReference>
<keyword evidence="1" id="KW-0233">DNA recombination</keyword>
<evidence type="ECO:0000313" key="4">
    <source>
        <dbReference type="EMBL" id="QAY58587.1"/>
    </source>
</evidence>
<gene>
    <name evidence="4" type="ORF">ET475_00255</name>
</gene>
<dbReference type="EMBL" id="CP035494">
    <property type="protein sequence ID" value="QAY58587.1"/>
    <property type="molecule type" value="Genomic_DNA"/>
</dbReference>
<sequence>MPPISLAAPTGRYLTFEEREEIAILRAKNGGVREIARALGRDPGTISRELRRNAATRGGTQEYRATVAQWKAQQAAKRPKVAKLVVNDRLREYVQERLDGTVRRVDGTPVLGPKTAEWKGRGKPHRQDRRWATAWSPEQISHRLKIDFPDDESMRISHEAIYQSLFIEGRGALKRELVACLRTGRALRQPRARSQNKPQGHVTADVVLSKRPAEAADRAVPGHWEGDLIIGAGRSAIGTVVERKSRSTLLVHLPRLDGWGHVPAVKNGPALSGYGAVAMNTALAASIAQLPEQLRRTLTWDRGKELSEHARFTLDTGTKVFFADPHSPWQRPTNENTNGLLRQYFPKGTDLSRWSAEDLEAVALALNNRPRKVLDWKTPAEVFAEQLQSLKTDGVATTG</sequence>
<reference evidence="4 5" key="1">
    <citation type="submission" date="2019-01" db="EMBL/GenBank/DDBJ databases">
        <title>Genome sequencing of strain DFW100M-13.</title>
        <authorList>
            <person name="Heo J."/>
            <person name="Kim S.-J."/>
            <person name="Kim J.-S."/>
            <person name="Hong S.-B."/>
            <person name="Kwon S.-W."/>
        </authorList>
    </citation>
    <scope>NUCLEOTIDE SEQUENCE [LARGE SCALE GENOMIC DNA]</scope>
    <source>
        <strain evidence="4 5">DFW100M-13</strain>
    </source>
</reference>
<dbReference type="InterPro" id="IPR051917">
    <property type="entry name" value="Transposase-Integrase"/>
</dbReference>
<dbReference type="GO" id="GO:0015074">
    <property type="term" value="P:DNA integration"/>
    <property type="evidence" value="ECO:0007669"/>
    <property type="project" value="InterPro"/>
</dbReference>
<dbReference type="NCBIfam" id="NF033563">
    <property type="entry name" value="transpos_IS30"/>
    <property type="match status" value="2"/>
</dbReference>
<protein>
    <submittedName>
        <fullName evidence="4">IS30 family transposase</fullName>
    </submittedName>
</protein>
<name>A0A4P6EEU3_9MICO</name>
<dbReference type="Gene3D" id="3.30.420.10">
    <property type="entry name" value="Ribonuclease H-like superfamily/Ribonuclease H"/>
    <property type="match status" value="1"/>
</dbReference>
<dbReference type="InterPro" id="IPR053392">
    <property type="entry name" value="Transposase_IS30-like"/>
</dbReference>
<dbReference type="PANTHER" id="PTHR10948:SF23">
    <property type="entry name" value="TRANSPOSASE INSI FOR INSERTION SEQUENCE ELEMENT IS30A-RELATED"/>
    <property type="match status" value="1"/>
</dbReference>
<dbReference type="InterPro" id="IPR001584">
    <property type="entry name" value="Integrase_cat-core"/>
</dbReference>
<dbReference type="GO" id="GO:0005829">
    <property type="term" value="C:cytosol"/>
    <property type="evidence" value="ECO:0007669"/>
    <property type="project" value="TreeGrafter"/>
</dbReference>
<dbReference type="GO" id="GO:0004803">
    <property type="term" value="F:transposase activity"/>
    <property type="evidence" value="ECO:0007669"/>
    <property type="project" value="TreeGrafter"/>
</dbReference>
<proteinExistence type="predicted"/>
<dbReference type="InterPro" id="IPR025246">
    <property type="entry name" value="IS30-like_HTH"/>
</dbReference>
<dbReference type="PROSITE" id="PS50994">
    <property type="entry name" value="INTEGRASE"/>
    <property type="match status" value="1"/>
</dbReference>
<dbReference type="GO" id="GO:0003676">
    <property type="term" value="F:nucleic acid binding"/>
    <property type="evidence" value="ECO:0007669"/>
    <property type="project" value="InterPro"/>
</dbReference>
<dbReference type="GO" id="GO:0006310">
    <property type="term" value="P:DNA recombination"/>
    <property type="evidence" value="ECO:0007669"/>
    <property type="project" value="UniProtKB-KW"/>
</dbReference>
<organism evidence="4 5">
    <name type="scientific">Microbacterium protaetiae</name>
    <dbReference type="NCBI Taxonomy" id="2509458"/>
    <lineage>
        <taxon>Bacteria</taxon>
        <taxon>Bacillati</taxon>
        <taxon>Actinomycetota</taxon>
        <taxon>Actinomycetes</taxon>
        <taxon>Micrococcales</taxon>
        <taxon>Microbacteriaceae</taxon>
        <taxon>Microbacterium</taxon>
    </lineage>
</organism>
<feature type="region of interest" description="Disordered" evidence="2">
    <location>
        <begin position="105"/>
        <end position="127"/>
    </location>
</feature>
<dbReference type="KEGG" id="mprt:ET475_00255"/>
<dbReference type="GO" id="GO:0032196">
    <property type="term" value="P:transposition"/>
    <property type="evidence" value="ECO:0007669"/>
    <property type="project" value="TreeGrafter"/>
</dbReference>
<evidence type="ECO:0000313" key="5">
    <source>
        <dbReference type="Proteomes" id="UP000293995"/>
    </source>
</evidence>
<evidence type="ECO:0000256" key="2">
    <source>
        <dbReference type="SAM" id="MobiDB-lite"/>
    </source>
</evidence>
<accession>A0A4P6EEU3</accession>
<dbReference type="AlphaFoldDB" id="A0A4P6EEU3"/>
<dbReference type="InterPro" id="IPR036397">
    <property type="entry name" value="RNaseH_sf"/>
</dbReference>
<dbReference type="PANTHER" id="PTHR10948">
    <property type="entry name" value="TRANSPOSASE"/>
    <property type="match status" value="1"/>
</dbReference>
<dbReference type="Pfam" id="PF13936">
    <property type="entry name" value="HTH_38"/>
    <property type="match status" value="1"/>
</dbReference>
<dbReference type="SUPFAM" id="SSF53098">
    <property type="entry name" value="Ribonuclease H-like"/>
    <property type="match status" value="1"/>
</dbReference>
<evidence type="ECO:0000256" key="1">
    <source>
        <dbReference type="ARBA" id="ARBA00023172"/>
    </source>
</evidence>